<dbReference type="STRING" id="51511.ENSCSAVP00000009160"/>
<reference evidence="3" key="3">
    <citation type="submission" date="2025-09" db="UniProtKB">
        <authorList>
            <consortium name="Ensembl"/>
        </authorList>
    </citation>
    <scope>IDENTIFICATION</scope>
</reference>
<dbReference type="Ensembl" id="ENSCSAVT00000009277.1">
    <property type="protein sequence ID" value="ENSCSAVP00000009160.1"/>
    <property type="gene ID" value="ENSCSAVG00000005396.1"/>
</dbReference>
<dbReference type="Pfam" id="PF00089">
    <property type="entry name" value="Trypsin"/>
    <property type="match status" value="1"/>
</dbReference>
<dbReference type="Gene3D" id="2.40.10.10">
    <property type="entry name" value="Trypsin-like serine proteases"/>
    <property type="match status" value="1"/>
</dbReference>
<dbReference type="InterPro" id="IPR009003">
    <property type="entry name" value="Peptidase_S1_PA"/>
</dbReference>
<name>H2YV00_CIOSA</name>
<dbReference type="Proteomes" id="UP000007875">
    <property type="component" value="Unassembled WGS sequence"/>
</dbReference>
<dbReference type="SUPFAM" id="SSF50494">
    <property type="entry name" value="Trypsin-like serine proteases"/>
    <property type="match status" value="1"/>
</dbReference>
<organism evidence="3 4">
    <name type="scientific">Ciona savignyi</name>
    <name type="common">Pacific transparent sea squirt</name>
    <dbReference type="NCBI Taxonomy" id="51511"/>
    <lineage>
        <taxon>Eukaryota</taxon>
        <taxon>Metazoa</taxon>
        <taxon>Chordata</taxon>
        <taxon>Tunicata</taxon>
        <taxon>Ascidiacea</taxon>
        <taxon>Phlebobranchia</taxon>
        <taxon>Cionidae</taxon>
        <taxon>Ciona</taxon>
    </lineage>
</organism>
<dbReference type="PROSITE" id="PS50240">
    <property type="entry name" value="TRYPSIN_DOM"/>
    <property type="match status" value="1"/>
</dbReference>
<dbReference type="InterPro" id="IPR043504">
    <property type="entry name" value="Peptidase_S1_PA_chymotrypsin"/>
</dbReference>
<dbReference type="eggNOG" id="KOG3627">
    <property type="taxonomic scope" value="Eukaryota"/>
</dbReference>
<dbReference type="PANTHER" id="PTHR24253">
    <property type="entry name" value="TRANSMEMBRANE PROTEASE SERINE"/>
    <property type="match status" value="1"/>
</dbReference>
<evidence type="ECO:0000256" key="1">
    <source>
        <dbReference type="ARBA" id="ARBA00023157"/>
    </source>
</evidence>
<reference evidence="3" key="2">
    <citation type="submission" date="2025-08" db="UniProtKB">
        <authorList>
            <consortium name="Ensembl"/>
        </authorList>
    </citation>
    <scope>IDENTIFICATION</scope>
</reference>
<dbReference type="InParanoid" id="H2YV00"/>
<evidence type="ECO:0000313" key="3">
    <source>
        <dbReference type="Ensembl" id="ENSCSAVP00000009160.1"/>
    </source>
</evidence>
<protein>
    <recommendedName>
        <fullName evidence="2">Peptidase S1 domain-containing protein</fullName>
    </recommendedName>
</protein>
<dbReference type="PANTHER" id="PTHR24253:SF176">
    <property type="entry name" value="CORIN, ISOFORM B"/>
    <property type="match status" value="1"/>
</dbReference>
<feature type="domain" description="Peptidase S1" evidence="2">
    <location>
        <begin position="1"/>
        <end position="171"/>
    </location>
</feature>
<evidence type="ECO:0000313" key="4">
    <source>
        <dbReference type="Proteomes" id="UP000007875"/>
    </source>
</evidence>
<keyword evidence="1" id="KW-1015">Disulfide bond</keyword>
<dbReference type="SMART" id="SM00020">
    <property type="entry name" value="Tryp_SPc"/>
    <property type="match status" value="1"/>
</dbReference>
<dbReference type="HOGENOM" id="CLU_1320484_0_0_1"/>
<evidence type="ECO:0000259" key="2">
    <source>
        <dbReference type="PROSITE" id="PS50240"/>
    </source>
</evidence>
<keyword evidence="4" id="KW-1185">Reference proteome</keyword>
<sequence length="208" mass="23460">MNDDLTNGSGVFVSRLFIHPDYDDETRTHNIAVWKLSKPIMFGAIQPACLPINGYNVHSTMSECYVAGWTRIDTGSAEHNMMEYPMKMDTSAWCESDLGLAANSGYVCAKHIRLNKSGFRGTDDSEPLLCKNRGQWHLVGVASHTHIGSRSTRRLYTSVHLNNQWLNDVITMTSSTSYKSQNIEKLSSKAIDRTMIDAMAMKKWFETQ</sequence>
<dbReference type="GO" id="GO:0006508">
    <property type="term" value="P:proteolysis"/>
    <property type="evidence" value="ECO:0007669"/>
    <property type="project" value="InterPro"/>
</dbReference>
<dbReference type="AlphaFoldDB" id="H2YV00"/>
<reference evidence="4" key="1">
    <citation type="submission" date="2003-08" db="EMBL/GenBank/DDBJ databases">
        <authorList>
            <person name="Birren B."/>
            <person name="Nusbaum C."/>
            <person name="Abebe A."/>
            <person name="Abouelleil A."/>
            <person name="Adekoya E."/>
            <person name="Ait-zahra M."/>
            <person name="Allen N."/>
            <person name="Allen T."/>
            <person name="An P."/>
            <person name="Anderson M."/>
            <person name="Anderson S."/>
            <person name="Arachchi H."/>
            <person name="Armbruster J."/>
            <person name="Bachantsang P."/>
            <person name="Baldwin J."/>
            <person name="Barry A."/>
            <person name="Bayul T."/>
            <person name="Blitshsteyn B."/>
            <person name="Bloom T."/>
            <person name="Blye J."/>
            <person name="Boguslavskiy L."/>
            <person name="Borowsky M."/>
            <person name="Boukhgalter B."/>
            <person name="Brunache A."/>
            <person name="Butler J."/>
            <person name="Calixte N."/>
            <person name="Calvo S."/>
            <person name="Camarata J."/>
            <person name="Campo K."/>
            <person name="Chang J."/>
            <person name="Cheshatsang Y."/>
            <person name="Citroen M."/>
            <person name="Collymore A."/>
            <person name="Considine T."/>
            <person name="Cook A."/>
            <person name="Cooke P."/>
            <person name="Corum B."/>
            <person name="Cuomo C."/>
            <person name="David R."/>
            <person name="Dawoe T."/>
            <person name="Degray S."/>
            <person name="Dodge S."/>
            <person name="Dooley K."/>
            <person name="Dorje P."/>
            <person name="Dorjee K."/>
            <person name="Dorris L."/>
            <person name="Duffey N."/>
            <person name="Dupes A."/>
            <person name="Elkins T."/>
            <person name="Engels R."/>
            <person name="Erickson J."/>
            <person name="Farina A."/>
            <person name="Faro S."/>
            <person name="Ferreira P."/>
            <person name="Fischer H."/>
            <person name="Fitzgerald M."/>
            <person name="Foley K."/>
            <person name="Gage D."/>
            <person name="Galagan J."/>
            <person name="Gearin G."/>
            <person name="Gnerre S."/>
            <person name="Gnirke A."/>
            <person name="Goyette A."/>
            <person name="Graham J."/>
            <person name="Grandbois E."/>
            <person name="Gyaltsen K."/>
            <person name="Hafez N."/>
            <person name="Hagopian D."/>
            <person name="Hagos B."/>
            <person name="Hall J."/>
            <person name="Hatcher B."/>
            <person name="Heller A."/>
            <person name="Higgins H."/>
            <person name="Honan T."/>
            <person name="Horn A."/>
            <person name="Houde N."/>
            <person name="Hughes L."/>
            <person name="Hulme W."/>
            <person name="Husby E."/>
            <person name="Iliev I."/>
            <person name="Jaffe D."/>
            <person name="Jones C."/>
            <person name="Kamal M."/>
            <person name="Kamat A."/>
            <person name="Kamvysselis M."/>
            <person name="Karlsson E."/>
            <person name="Kells C."/>
            <person name="Kieu A."/>
            <person name="Kisner P."/>
            <person name="Kodira C."/>
            <person name="Kulbokas E."/>
            <person name="Labutti K."/>
            <person name="Lama D."/>
            <person name="Landers T."/>
            <person name="Leger J."/>
            <person name="Levine S."/>
            <person name="Lewis D."/>
            <person name="Lewis T."/>
            <person name="Lindblad-toh K."/>
            <person name="Liu X."/>
            <person name="Lokyitsang T."/>
            <person name="Lokyitsang Y."/>
            <person name="Lucien O."/>
            <person name="Lui A."/>
            <person name="Ma L.J."/>
            <person name="Mabbitt R."/>
            <person name="Macdonald J."/>
            <person name="Maclean C."/>
            <person name="Major J."/>
            <person name="Manning J."/>
            <person name="Marabella R."/>
            <person name="Maru K."/>
            <person name="Matthews C."/>
            <person name="Mauceli E."/>
            <person name="Mccarthy M."/>
            <person name="Mcdonough S."/>
            <person name="Mcghee T."/>
            <person name="Meldrim J."/>
            <person name="Meneus L."/>
            <person name="Mesirov J."/>
            <person name="Mihalev A."/>
            <person name="Mihova T."/>
            <person name="Mikkelsen T."/>
            <person name="Mlenga V."/>
            <person name="Moru K."/>
            <person name="Mozes J."/>
            <person name="Mulrain L."/>
            <person name="Munson G."/>
            <person name="Naylor J."/>
            <person name="Newes C."/>
            <person name="Nguyen C."/>
            <person name="Nguyen N."/>
            <person name="Nguyen T."/>
            <person name="Nicol R."/>
            <person name="Nielsen C."/>
            <person name="Nizzari M."/>
            <person name="Norbu C."/>
            <person name="Norbu N."/>
            <person name="O'donnell P."/>
            <person name="Okoawo O."/>
            <person name="O'leary S."/>
            <person name="Omotosho B."/>
            <person name="O'neill K."/>
            <person name="Osman S."/>
            <person name="Parker S."/>
            <person name="Perrin D."/>
            <person name="Phunkhang P."/>
            <person name="Piqani B."/>
            <person name="Purcell S."/>
            <person name="Rachupka T."/>
            <person name="Ramasamy U."/>
            <person name="Rameau R."/>
            <person name="Ray V."/>
            <person name="Raymond C."/>
            <person name="Retta R."/>
            <person name="Richardson S."/>
            <person name="Rise C."/>
            <person name="Rodriguez J."/>
            <person name="Rogers J."/>
            <person name="Rogov P."/>
            <person name="Rutman M."/>
            <person name="Schupbach R."/>
            <person name="Seaman C."/>
            <person name="Settipalli S."/>
            <person name="Sharpe T."/>
            <person name="Sheridan J."/>
            <person name="Sherpa N."/>
            <person name="Shi J."/>
            <person name="Smirnov S."/>
            <person name="Smith C."/>
            <person name="Sougnez C."/>
            <person name="Spencer B."/>
            <person name="Stalker J."/>
            <person name="Stange-thomann N."/>
            <person name="Stavropoulos S."/>
            <person name="Stetson K."/>
            <person name="Stone C."/>
            <person name="Stone S."/>
            <person name="Stubbs M."/>
            <person name="Talamas J."/>
            <person name="Tchuinga P."/>
            <person name="Tenzing P."/>
            <person name="Tesfaye S."/>
            <person name="Theodore J."/>
            <person name="Thoulutsang Y."/>
            <person name="Topham K."/>
            <person name="Towey S."/>
            <person name="Tsamla T."/>
            <person name="Tsomo N."/>
            <person name="Vallee D."/>
            <person name="Vassiliev H."/>
            <person name="Venkataraman V."/>
            <person name="Vinson J."/>
            <person name="Vo A."/>
            <person name="Wade C."/>
            <person name="Wang S."/>
            <person name="Wangchuk T."/>
            <person name="Wangdi T."/>
            <person name="Whittaker C."/>
            <person name="Wilkinson J."/>
            <person name="Wu Y."/>
            <person name="Wyman D."/>
            <person name="Yadav S."/>
            <person name="Yang S."/>
            <person name="Yang X."/>
            <person name="Yeager S."/>
            <person name="Yee E."/>
            <person name="Young G."/>
            <person name="Zainoun J."/>
            <person name="Zembeck L."/>
            <person name="Zimmer A."/>
            <person name="Zody M."/>
            <person name="Lander E."/>
        </authorList>
    </citation>
    <scope>NUCLEOTIDE SEQUENCE [LARGE SCALE GENOMIC DNA]</scope>
</reference>
<dbReference type="GO" id="GO:0004252">
    <property type="term" value="F:serine-type endopeptidase activity"/>
    <property type="evidence" value="ECO:0007669"/>
    <property type="project" value="InterPro"/>
</dbReference>
<accession>H2YV00</accession>
<dbReference type="InterPro" id="IPR001254">
    <property type="entry name" value="Trypsin_dom"/>
</dbReference>
<proteinExistence type="predicted"/>